<evidence type="ECO:0000256" key="1">
    <source>
        <dbReference type="SAM" id="Coils"/>
    </source>
</evidence>
<dbReference type="EMBL" id="MFJF01000019">
    <property type="protein sequence ID" value="OGG06042.1"/>
    <property type="molecule type" value="Genomic_DNA"/>
</dbReference>
<dbReference type="Proteomes" id="UP000177354">
    <property type="component" value="Unassembled WGS sequence"/>
</dbReference>
<name>A0A1F5Z1P6_9BACT</name>
<evidence type="ECO:0000313" key="3">
    <source>
        <dbReference type="EMBL" id="OGG06042.1"/>
    </source>
</evidence>
<accession>A0A1F5Z1P6</accession>
<protein>
    <submittedName>
        <fullName evidence="3">Uncharacterized protein</fullName>
    </submittedName>
</protein>
<proteinExistence type="predicted"/>
<reference evidence="3 4" key="1">
    <citation type="journal article" date="2016" name="Nat. Commun.">
        <title>Thousands of microbial genomes shed light on interconnected biogeochemical processes in an aquifer system.</title>
        <authorList>
            <person name="Anantharaman K."/>
            <person name="Brown C.T."/>
            <person name="Hug L.A."/>
            <person name="Sharon I."/>
            <person name="Castelle C.J."/>
            <person name="Probst A.J."/>
            <person name="Thomas B.C."/>
            <person name="Singh A."/>
            <person name="Wilkins M.J."/>
            <person name="Karaoz U."/>
            <person name="Brodie E.L."/>
            <person name="Williams K.H."/>
            <person name="Hubbard S.S."/>
            <person name="Banfield J.F."/>
        </authorList>
    </citation>
    <scope>NUCLEOTIDE SEQUENCE [LARGE SCALE GENOMIC DNA]</scope>
</reference>
<feature type="coiled-coil region" evidence="1">
    <location>
        <begin position="52"/>
        <end position="79"/>
    </location>
</feature>
<comment type="caution">
    <text evidence="3">The sequence shown here is derived from an EMBL/GenBank/DDBJ whole genome shotgun (WGS) entry which is preliminary data.</text>
</comment>
<keyword evidence="1" id="KW-0175">Coiled coil</keyword>
<organism evidence="3 4">
    <name type="scientific">Candidatus Gottesmanbacteria bacterium RIFCSPHIGHO2_01_FULL_40_15</name>
    <dbReference type="NCBI Taxonomy" id="1798376"/>
    <lineage>
        <taxon>Bacteria</taxon>
        <taxon>Candidatus Gottesmaniibacteriota</taxon>
    </lineage>
</organism>
<feature type="coiled-coil region" evidence="1">
    <location>
        <begin position="174"/>
        <end position="232"/>
    </location>
</feature>
<dbReference type="AlphaFoldDB" id="A0A1F5Z1P6"/>
<feature type="region of interest" description="Disordered" evidence="2">
    <location>
        <begin position="273"/>
        <end position="307"/>
    </location>
</feature>
<gene>
    <name evidence="3" type="ORF">A2777_00815</name>
</gene>
<evidence type="ECO:0000313" key="4">
    <source>
        <dbReference type="Proteomes" id="UP000177354"/>
    </source>
</evidence>
<evidence type="ECO:0000256" key="2">
    <source>
        <dbReference type="SAM" id="MobiDB-lite"/>
    </source>
</evidence>
<sequence length="325" mass="37164">MRKFILFFFILGLVIASPFFKTSSVYSAQGSIKGIFDAINQYRNRDATGSSLQDIKQDLQDLNRVKNEVNKDMAAAEGEFFDKSEETVGQYLDKWTQYLEKVRDQSENYGQDLAAGIRVHAEEELLYVSGKKEELTGINDIGTLRNFVRDLRAHRQSVAVTWGEVRSRLRVRQMELLENRLNRLKALLNKFEDKLKSFEDRGIDTASAQSILAGLKNDLATAFDKLDQEKNSTESGRAQISDNNLQLARDINLTVRQILMKLREIFRSLRSQLPSGVPDEATTGTQRKLKPTRIDRPSRMPKPTRIPIPTRLNEQVEIEPEVTEL</sequence>